<dbReference type="GO" id="GO:0006744">
    <property type="term" value="P:ubiquinone biosynthetic process"/>
    <property type="evidence" value="ECO:0007669"/>
    <property type="project" value="UniProtKB-UniRule"/>
</dbReference>
<feature type="region of interest" description="Disordered" evidence="9">
    <location>
        <begin position="15"/>
        <end position="34"/>
    </location>
</feature>
<dbReference type="Gene3D" id="1.10.357.10">
    <property type="entry name" value="Tetracycline Repressor, domain 2"/>
    <property type="match status" value="1"/>
</dbReference>
<gene>
    <name evidence="11" type="ORF">K461DRAFT_152561</name>
</gene>
<sequence length="241" mass="26537">MASLRPLSRRLNLRPLQRAYHSPTDPPPQPYTSNESAILSSALSYVPTTGFTLTSLRSGLSDQGYRPVSTALFPRGPFELVRYHLITQRLSLRDRIVFPDTETSVGRKVRALILARLQGNVDAGVVEKWSEALGWMSLAGNIPASVEELALLSDEMWYLAGDTTVDAGWYTKRASLGAVYAAAELFQSQDQSTDFRDTEAFLDRRLEESRTIGGVVGNLSQWAGFQGVAAVNLARSLGMRI</sequence>
<dbReference type="GO" id="GO:0005743">
    <property type="term" value="C:mitochondrial inner membrane"/>
    <property type="evidence" value="ECO:0007669"/>
    <property type="project" value="TreeGrafter"/>
</dbReference>
<comment type="subcellular location">
    <subcellularLocation>
        <location evidence="1 8">Mitochondrion</location>
    </subcellularLocation>
</comment>
<evidence type="ECO:0000256" key="1">
    <source>
        <dbReference type="ARBA" id="ARBA00004173"/>
    </source>
</evidence>
<dbReference type="Proteomes" id="UP000799439">
    <property type="component" value="Unassembled WGS sequence"/>
</dbReference>
<evidence type="ECO:0000313" key="12">
    <source>
        <dbReference type="Proteomes" id="UP000799439"/>
    </source>
</evidence>
<keyword evidence="5" id="KW-0809">Transit peptide</keyword>
<dbReference type="InterPro" id="IPR013718">
    <property type="entry name" value="COQ9_C"/>
</dbReference>
<dbReference type="GO" id="GO:0008289">
    <property type="term" value="F:lipid binding"/>
    <property type="evidence" value="ECO:0007669"/>
    <property type="project" value="UniProtKB-UniRule"/>
</dbReference>
<evidence type="ECO:0000256" key="9">
    <source>
        <dbReference type="SAM" id="MobiDB-lite"/>
    </source>
</evidence>
<evidence type="ECO:0000256" key="7">
    <source>
        <dbReference type="ARBA" id="ARBA00023128"/>
    </source>
</evidence>
<dbReference type="OrthoDB" id="619536at2759"/>
<keyword evidence="4 8" id="KW-0831">Ubiquinone biosynthesis</keyword>
<accession>A0A9P4J5F7</accession>
<keyword evidence="7 8" id="KW-0496">Mitochondrion</keyword>
<evidence type="ECO:0000313" key="11">
    <source>
        <dbReference type="EMBL" id="KAF2152763.1"/>
    </source>
</evidence>
<keyword evidence="6 8" id="KW-0446">Lipid-binding</keyword>
<proteinExistence type="inferred from homology"/>
<organism evidence="11 12">
    <name type="scientific">Myriangium duriaei CBS 260.36</name>
    <dbReference type="NCBI Taxonomy" id="1168546"/>
    <lineage>
        <taxon>Eukaryota</taxon>
        <taxon>Fungi</taxon>
        <taxon>Dikarya</taxon>
        <taxon>Ascomycota</taxon>
        <taxon>Pezizomycotina</taxon>
        <taxon>Dothideomycetes</taxon>
        <taxon>Dothideomycetidae</taxon>
        <taxon>Myriangiales</taxon>
        <taxon>Myriangiaceae</taxon>
        <taxon>Myriangium</taxon>
    </lineage>
</organism>
<dbReference type="AlphaFoldDB" id="A0A9P4J5F7"/>
<dbReference type="InterPro" id="IPR012762">
    <property type="entry name" value="Ubiq_biosynth_COQ9"/>
</dbReference>
<dbReference type="Pfam" id="PF08511">
    <property type="entry name" value="COQ9"/>
    <property type="match status" value="1"/>
</dbReference>
<feature type="domain" description="COQ9 C-terminal" evidence="10">
    <location>
        <begin position="142"/>
        <end position="212"/>
    </location>
</feature>
<dbReference type="PANTHER" id="PTHR21427:SF19">
    <property type="entry name" value="UBIQUINONE BIOSYNTHESIS PROTEIN COQ9, MITOCHONDRIAL"/>
    <property type="match status" value="1"/>
</dbReference>
<evidence type="ECO:0000259" key="10">
    <source>
        <dbReference type="Pfam" id="PF08511"/>
    </source>
</evidence>
<comment type="caution">
    <text evidence="11">The sequence shown here is derived from an EMBL/GenBank/DDBJ whole genome shotgun (WGS) entry which is preliminary data.</text>
</comment>
<dbReference type="NCBIfam" id="TIGR02396">
    <property type="entry name" value="diverge_rpsU"/>
    <property type="match status" value="1"/>
</dbReference>
<evidence type="ECO:0000256" key="4">
    <source>
        <dbReference type="ARBA" id="ARBA00022688"/>
    </source>
</evidence>
<comment type="function">
    <text evidence="8">Membrane-associated protein that warps the membrane surface to access and bind aromatic isoprenes with high specificity, including ubiquinone (CoQ) isoprene intermediates and presents them directly to Coq7, therefore facilitating the Coq7-mediated hydroxylase step. Participates in the biosynthesis of coenzyme Q, also named ubiquinone, an essential lipid-soluble electron transporter for aerobic cellular respiration.</text>
</comment>
<evidence type="ECO:0000256" key="5">
    <source>
        <dbReference type="ARBA" id="ARBA00022946"/>
    </source>
</evidence>
<comment type="pathway">
    <text evidence="2 8">Cofactor biosynthesis; ubiquinone biosynthesis.</text>
</comment>
<protein>
    <recommendedName>
        <fullName evidence="8">Ubiquinone biosynthesis protein</fullName>
    </recommendedName>
</protein>
<evidence type="ECO:0000256" key="3">
    <source>
        <dbReference type="ARBA" id="ARBA00010766"/>
    </source>
</evidence>
<name>A0A9P4J5F7_9PEZI</name>
<evidence type="ECO:0000256" key="6">
    <source>
        <dbReference type="ARBA" id="ARBA00023121"/>
    </source>
</evidence>
<dbReference type="EMBL" id="ML996086">
    <property type="protein sequence ID" value="KAF2152763.1"/>
    <property type="molecule type" value="Genomic_DNA"/>
</dbReference>
<reference evidence="11" key="1">
    <citation type="journal article" date="2020" name="Stud. Mycol.">
        <title>101 Dothideomycetes genomes: a test case for predicting lifestyles and emergence of pathogens.</title>
        <authorList>
            <person name="Haridas S."/>
            <person name="Albert R."/>
            <person name="Binder M."/>
            <person name="Bloem J."/>
            <person name="Labutti K."/>
            <person name="Salamov A."/>
            <person name="Andreopoulos B."/>
            <person name="Baker S."/>
            <person name="Barry K."/>
            <person name="Bills G."/>
            <person name="Bluhm B."/>
            <person name="Cannon C."/>
            <person name="Castanera R."/>
            <person name="Culley D."/>
            <person name="Daum C."/>
            <person name="Ezra D."/>
            <person name="Gonzalez J."/>
            <person name="Henrissat B."/>
            <person name="Kuo A."/>
            <person name="Liang C."/>
            <person name="Lipzen A."/>
            <person name="Lutzoni F."/>
            <person name="Magnuson J."/>
            <person name="Mondo S."/>
            <person name="Nolan M."/>
            <person name="Ohm R."/>
            <person name="Pangilinan J."/>
            <person name="Park H.-J."/>
            <person name="Ramirez L."/>
            <person name="Alfaro M."/>
            <person name="Sun H."/>
            <person name="Tritt A."/>
            <person name="Yoshinaga Y."/>
            <person name="Zwiers L.-H."/>
            <person name="Turgeon B."/>
            <person name="Goodwin S."/>
            <person name="Spatafora J."/>
            <person name="Crous P."/>
            <person name="Grigoriev I."/>
        </authorList>
    </citation>
    <scope>NUCLEOTIDE SEQUENCE</scope>
    <source>
        <strain evidence="11">CBS 260.36</strain>
    </source>
</reference>
<dbReference type="PANTHER" id="PTHR21427">
    <property type="entry name" value="UBIQUINONE BIOSYNTHESIS PROTEIN COQ9, MITOCHONDRIAL"/>
    <property type="match status" value="1"/>
</dbReference>
<keyword evidence="11" id="KW-0830">Ubiquinone</keyword>
<evidence type="ECO:0000256" key="2">
    <source>
        <dbReference type="ARBA" id="ARBA00004749"/>
    </source>
</evidence>
<keyword evidence="12" id="KW-1185">Reference proteome</keyword>
<evidence type="ECO:0000256" key="8">
    <source>
        <dbReference type="RuleBase" id="RU366063"/>
    </source>
</evidence>
<comment type="similarity">
    <text evidence="3 8">Belongs to the COQ9 family.</text>
</comment>